<dbReference type="InterPro" id="IPR003593">
    <property type="entry name" value="AAA+_ATPase"/>
</dbReference>
<keyword evidence="3" id="KW-0547">Nucleotide-binding</keyword>
<dbReference type="PROSITE" id="PS50893">
    <property type="entry name" value="ABC_TRANSPORTER_2"/>
    <property type="match status" value="1"/>
</dbReference>
<dbReference type="SMART" id="SM00382">
    <property type="entry name" value="AAA"/>
    <property type="match status" value="1"/>
</dbReference>
<reference evidence="9" key="1">
    <citation type="submission" date="2023-07" db="EMBL/GenBank/DDBJ databases">
        <title>Myceligenerans salitolerans sp. nov., a halotolerant actinomycete isolated from a salt lake in Xinjiang, China.</title>
        <authorList>
            <person name="Guan T."/>
        </authorList>
    </citation>
    <scope>NUCLEOTIDE SEQUENCE [LARGE SCALE GENOMIC DNA]</scope>
    <source>
        <strain evidence="9">XHU 5031</strain>
    </source>
</reference>
<evidence type="ECO:0000256" key="3">
    <source>
        <dbReference type="ARBA" id="ARBA00022741"/>
    </source>
</evidence>
<dbReference type="InterPro" id="IPR003439">
    <property type="entry name" value="ABC_transporter-like_ATP-bd"/>
</dbReference>
<protein>
    <submittedName>
        <fullName evidence="8">Phosphonate ABC transporter ATP-binding protein</fullName>
    </submittedName>
</protein>
<evidence type="ECO:0000313" key="9">
    <source>
        <dbReference type="Proteomes" id="UP000664617"/>
    </source>
</evidence>
<organism evidence="8 9">
    <name type="scientific">Myceligenerans salitolerans</name>
    <dbReference type="NCBI Taxonomy" id="1230528"/>
    <lineage>
        <taxon>Bacteria</taxon>
        <taxon>Bacillati</taxon>
        <taxon>Actinomycetota</taxon>
        <taxon>Actinomycetes</taxon>
        <taxon>Micrococcales</taxon>
        <taxon>Promicromonosporaceae</taxon>
        <taxon>Myceligenerans</taxon>
    </lineage>
</organism>
<dbReference type="Gene3D" id="3.40.50.300">
    <property type="entry name" value="P-loop containing nucleotide triphosphate hydrolases"/>
    <property type="match status" value="1"/>
</dbReference>
<keyword evidence="2" id="KW-1003">Cell membrane</keyword>
<keyword evidence="1" id="KW-0813">Transport</keyword>
<dbReference type="EMBL" id="JAFMPK010000019">
    <property type="protein sequence ID" value="MBO0607855.1"/>
    <property type="molecule type" value="Genomic_DNA"/>
</dbReference>
<proteinExistence type="predicted"/>
<dbReference type="InterPro" id="IPR012693">
    <property type="entry name" value="ABC_transpr_PhnC"/>
</dbReference>
<dbReference type="RefSeq" id="WP_207273777.1">
    <property type="nucleotide sequence ID" value="NZ_JAFMPK010000019.1"/>
</dbReference>
<dbReference type="Pfam" id="PF00005">
    <property type="entry name" value="ABC_tran"/>
    <property type="match status" value="1"/>
</dbReference>
<evidence type="ECO:0000256" key="1">
    <source>
        <dbReference type="ARBA" id="ARBA00022448"/>
    </source>
</evidence>
<dbReference type="Proteomes" id="UP000664617">
    <property type="component" value="Unassembled WGS sequence"/>
</dbReference>
<name>A0ABS3I4D2_9MICO</name>
<dbReference type="NCBIfam" id="TIGR02315">
    <property type="entry name" value="ABC_phnC"/>
    <property type="match status" value="1"/>
</dbReference>
<dbReference type="PANTHER" id="PTHR43166:SF6">
    <property type="entry name" value="PHOSPHONATES IMPORT ATP-BINDING PROTEIN PHNC"/>
    <property type="match status" value="1"/>
</dbReference>
<keyword evidence="4 8" id="KW-0067">ATP-binding</keyword>
<dbReference type="SUPFAM" id="SSF52540">
    <property type="entry name" value="P-loop containing nucleoside triphosphate hydrolases"/>
    <property type="match status" value="1"/>
</dbReference>
<evidence type="ECO:0000256" key="2">
    <source>
        <dbReference type="ARBA" id="ARBA00022475"/>
    </source>
</evidence>
<dbReference type="CDD" id="cd03256">
    <property type="entry name" value="ABC_PhnC_transporter"/>
    <property type="match status" value="1"/>
</dbReference>
<comment type="caution">
    <text evidence="8">The sequence shown here is derived from an EMBL/GenBank/DDBJ whole genome shotgun (WGS) entry which is preliminary data.</text>
</comment>
<feature type="domain" description="ABC transporter" evidence="7">
    <location>
        <begin position="2"/>
        <end position="245"/>
    </location>
</feature>
<keyword evidence="6" id="KW-0472">Membrane</keyword>
<evidence type="ECO:0000259" key="7">
    <source>
        <dbReference type="PROSITE" id="PS50893"/>
    </source>
</evidence>
<dbReference type="PROSITE" id="PS00211">
    <property type="entry name" value="ABC_TRANSPORTER_1"/>
    <property type="match status" value="1"/>
</dbReference>
<dbReference type="InterPro" id="IPR017871">
    <property type="entry name" value="ABC_transporter-like_CS"/>
</dbReference>
<sequence>MITFRDVHVTYPTGTKGLDGVSLEIPEGEFVVVVGLSGAGKSTLVRAVNGLVPVTSGELEVNGQRVDGARGGTLRRLRADVGMIFQGFNLVTRVSVLRNVLMGRLSHSPVSSLFGVYGAADKEIAFDALDRVGILDKAYVRASRLSGGQQQRVAIARVLAQQPHVVLADEPVASLDPPTANAVMADLRRVQRQLGITTVVNLHFLDLAKSFADRIVGMRAGRIVFDGPAAEVDDRVFESIYGRSLSVQDVSTAEVDRLT</sequence>
<keyword evidence="5" id="KW-1278">Translocase</keyword>
<dbReference type="GO" id="GO:0005524">
    <property type="term" value="F:ATP binding"/>
    <property type="evidence" value="ECO:0007669"/>
    <property type="project" value="UniProtKB-KW"/>
</dbReference>
<evidence type="ECO:0000256" key="5">
    <source>
        <dbReference type="ARBA" id="ARBA00022967"/>
    </source>
</evidence>
<evidence type="ECO:0000313" key="8">
    <source>
        <dbReference type="EMBL" id="MBO0607855.1"/>
    </source>
</evidence>
<evidence type="ECO:0000256" key="6">
    <source>
        <dbReference type="ARBA" id="ARBA00023136"/>
    </source>
</evidence>
<accession>A0ABS3I4D2</accession>
<dbReference type="PANTHER" id="PTHR43166">
    <property type="entry name" value="AMINO ACID IMPORT ATP-BINDING PROTEIN"/>
    <property type="match status" value="1"/>
</dbReference>
<gene>
    <name evidence="8" type="primary">phnC</name>
    <name evidence="8" type="ORF">J0911_02285</name>
</gene>
<keyword evidence="9" id="KW-1185">Reference proteome</keyword>
<dbReference type="InterPro" id="IPR027417">
    <property type="entry name" value="P-loop_NTPase"/>
</dbReference>
<dbReference type="InterPro" id="IPR050086">
    <property type="entry name" value="MetN_ABC_transporter-like"/>
</dbReference>
<evidence type="ECO:0000256" key="4">
    <source>
        <dbReference type="ARBA" id="ARBA00022840"/>
    </source>
</evidence>